<dbReference type="Pfam" id="PF13602">
    <property type="entry name" value="ADH_zinc_N_2"/>
    <property type="match status" value="1"/>
</dbReference>
<dbReference type="EMBL" id="CP071595">
    <property type="protein sequence ID" value="QSY50335.1"/>
    <property type="molecule type" value="Genomic_DNA"/>
</dbReference>
<sequence>MGEGGRFVEMGKADLRDAGSFVNGVTYRAFDLFDAGLDRLGEILTIIVGLFERGELSLLPVRAWDVREAVSAFRLMSRGGHVGKNVLTFPVLSTVMARF</sequence>
<accession>A0ABX7RSW1</accession>
<evidence type="ECO:0000313" key="1">
    <source>
        <dbReference type="EMBL" id="QSY50330.1"/>
    </source>
</evidence>
<evidence type="ECO:0000313" key="3">
    <source>
        <dbReference type="Proteomes" id="UP000671836"/>
    </source>
</evidence>
<proteinExistence type="predicted"/>
<reference evidence="2 3" key="1">
    <citation type="submission" date="2021-03" db="EMBL/GenBank/DDBJ databases">
        <title>Streptomyces strains.</title>
        <authorList>
            <person name="Lund M.B."/>
            <person name="Toerring T."/>
        </authorList>
    </citation>
    <scope>NUCLEOTIDE SEQUENCE [LARGE SCALE GENOMIC DNA]</scope>
    <source>
        <strain evidence="2 3">KCC S-1010</strain>
    </source>
</reference>
<gene>
    <name evidence="1" type="ORF">J3S04_04700</name>
    <name evidence="2" type="ORF">J3S04_04745</name>
</gene>
<dbReference type="Proteomes" id="UP000671836">
    <property type="component" value="Chromosome"/>
</dbReference>
<keyword evidence="3" id="KW-1185">Reference proteome</keyword>
<evidence type="ECO:0000313" key="2">
    <source>
        <dbReference type="EMBL" id="QSY50335.1"/>
    </source>
</evidence>
<organism evidence="2 3">
    <name type="scientific">Streptomyces griseocarneus</name>
    <dbReference type="NCBI Taxonomy" id="51201"/>
    <lineage>
        <taxon>Bacteria</taxon>
        <taxon>Bacillati</taxon>
        <taxon>Actinomycetota</taxon>
        <taxon>Actinomycetes</taxon>
        <taxon>Kitasatosporales</taxon>
        <taxon>Streptomycetaceae</taxon>
        <taxon>Streptomyces</taxon>
    </lineage>
</organism>
<dbReference type="Gene3D" id="3.90.180.10">
    <property type="entry name" value="Medium-chain alcohol dehydrogenases, catalytic domain"/>
    <property type="match status" value="1"/>
</dbReference>
<name>A0ABX7RSW1_9ACTN</name>
<dbReference type="EMBL" id="CP071595">
    <property type="protein sequence ID" value="QSY50330.1"/>
    <property type="molecule type" value="Genomic_DNA"/>
</dbReference>
<protein>
    <submittedName>
        <fullName evidence="2">Zinc-binding dehydrogenase</fullName>
    </submittedName>
</protein>